<dbReference type="AlphaFoldDB" id="A0A174BMC0"/>
<dbReference type="STRING" id="39482.ERS852491_01081"/>
<evidence type="ECO:0000313" key="1">
    <source>
        <dbReference type="EMBL" id="CUO02221.1"/>
    </source>
</evidence>
<evidence type="ECO:0008006" key="3">
    <source>
        <dbReference type="Google" id="ProtNLM"/>
    </source>
</evidence>
<dbReference type="Proteomes" id="UP000095544">
    <property type="component" value="Unassembled WGS sequence"/>
</dbReference>
<gene>
    <name evidence="1" type="ORF">ERS852491_01081</name>
</gene>
<name>A0A174BMC0_9FIRM</name>
<dbReference type="EMBL" id="CYZU01000007">
    <property type="protein sequence ID" value="CUO02221.1"/>
    <property type="molecule type" value="Genomic_DNA"/>
</dbReference>
<protein>
    <recommendedName>
        <fullName evidence="3">ATPase</fullName>
    </recommendedName>
</protein>
<organism evidence="1 2">
    <name type="scientific">Faecalicatena contorta</name>
    <dbReference type="NCBI Taxonomy" id="39482"/>
    <lineage>
        <taxon>Bacteria</taxon>
        <taxon>Bacillati</taxon>
        <taxon>Bacillota</taxon>
        <taxon>Clostridia</taxon>
        <taxon>Lachnospirales</taxon>
        <taxon>Lachnospiraceae</taxon>
        <taxon>Faecalicatena</taxon>
    </lineage>
</organism>
<sequence length="103" mass="11780">MDSIVKKLSEIEAAAAAVVEHAEAQKAVLDDEFRGMRRRFDDDLEAQTQARIKKIRDELERNTAELLACQSSANTDSIEALQKEYEEKHTLYAQMILKRITEV</sequence>
<proteinExistence type="predicted"/>
<dbReference type="RefSeq" id="WP_050639390.1">
    <property type="nucleotide sequence ID" value="NZ_CABKUE010000006.1"/>
</dbReference>
<accession>A0A174BMC0</accession>
<dbReference type="OrthoDB" id="1779461at2"/>
<reference evidence="1 2" key="1">
    <citation type="submission" date="2015-09" db="EMBL/GenBank/DDBJ databases">
        <authorList>
            <consortium name="Pathogen Informatics"/>
        </authorList>
    </citation>
    <scope>NUCLEOTIDE SEQUENCE [LARGE SCALE GENOMIC DNA]</scope>
    <source>
        <strain evidence="1 2">2789STDY5834876</strain>
    </source>
</reference>
<evidence type="ECO:0000313" key="2">
    <source>
        <dbReference type="Proteomes" id="UP000095544"/>
    </source>
</evidence>